<proteinExistence type="inferred from homology"/>
<dbReference type="InterPro" id="IPR036291">
    <property type="entry name" value="NAD(P)-bd_dom_sf"/>
</dbReference>
<evidence type="ECO:0000256" key="4">
    <source>
        <dbReference type="ARBA" id="ARBA00007637"/>
    </source>
</evidence>
<evidence type="ECO:0000256" key="10">
    <source>
        <dbReference type="ARBA" id="ARBA00031367"/>
    </source>
</evidence>
<dbReference type="EMBL" id="VYKI01000001">
    <property type="protein sequence ID" value="KAA9004561.1"/>
    <property type="molecule type" value="Genomic_DNA"/>
</dbReference>
<dbReference type="GO" id="GO:0003978">
    <property type="term" value="F:UDP-glucose 4-epimerase activity"/>
    <property type="evidence" value="ECO:0007669"/>
    <property type="project" value="UniProtKB-EC"/>
</dbReference>
<evidence type="ECO:0000256" key="11">
    <source>
        <dbReference type="ARBA" id="ARBA00033067"/>
    </source>
</evidence>
<evidence type="ECO:0000256" key="5">
    <source>
        <dbReference type="ARBA" id="ARBA00013189"/>
    </source>
</evidence>
<dbReference type="PANTHER" id="PTHR43725:SF53">
    <property type="entry name" value="UDP-ARABINOSE 4-EPIMERASE 1"/>
    <property type="match status" value="1"/>
</dbReference>
<evidence type="ECO:0000313" key="14">
    <source>
        <dbReference type="Proteomes" id="UP000326367"/>
    </source>
</evidence>
<dbReference type="NCBIfam" id="TIGR01179">
    <property type="entry name" value="galE"/>
    <property type="match status" value="1"/>
</dbReference>
<comment type="pathway">
    <text evidence="3">Carbohydrate metabolism; galactose metabolism.</text>
</comment>
<evidence type="ECO:0000256" key="8">
    <source>
        <dbReference type="ARBA" id="ARBA00023235"/>
    </source>
</evidence>
<evidence type="ECO:0000256" key="3">
    <source>
        <dbReference type="ARBA" id="ARBA00004947"/>
    </source>
</evidence>
<dbReference type="InterPro" id="IPR001509">
    <property type="entry name" value="Epimerase_deHydtase"/>
</dbReference>
<dbReference type="EC" id="5.1.3.2" evidence="5"/>
<evidence type="ECO:0000256" key="1">
    <source>
        <dbReference type="ARBA" id="ARBA00000083"/>
    </source>
</evidence>
<name>A0ABQ6T6K4_9GAMM</name>
<accession>A0ABQ6T6K4</accession>
<dbReference type="InterPro" id="IPR005886">
    <property type="entry name" value="UDP_G4E"/>
</dbReference>
<evidence type="ECO:0000256" key="2">
    <source>
        <dbReference type="ARBA" id="ARBA00001911"/>
    </source>
</evidence>
<reference evidence="13 14" key="1">
    <citation type="journal article" date="2020" name="Antonie Van Leeuwenhoek">
        <title>Stenotrophomonas cyclobalanopsidis sp. nov., isolated from the leaf spot disease of Cyclobalanopsis patelliformis.</title>
        <authorList>
            <person name="Bian D.R."/>
            <person name="Xue H."/>
            <person name="Piao C.G."/>
            <person name="Li Y."/>
        </authorList>
    </citation>
    <scope>NUCLEOTIDE SEQUENCE [LARGE SCALE GENOMIC DNA]</scope>
    <source>
        <strain evidence="13 14">TPQG1-4</strain>
    </source>
</reference>
<evidence type="ECO:0000256" key="6">
    <source>
        <dbReference type="ARBA" id="ARBA00018569"/>
    </source>
</evidence>
<keyword evidence="8 13" id="KW-0413">Isomerase</keyword>
<dbReference type="RefSeq" id="WP_150453209.1">
    <property type="nucleotide sequence ID" value="NZ_VYKI01000001.1"/>
</dbReference>
<comment type="catalytic activity">
    <reaction evidence="1">
        <text>UDP-alpha-D-glucose = UDP-alpha-D-galactose</text>
        <dbReference type="Rhea" id="RHEA:22168"/>
        <dbReference type="ChEBI" id="CHEBI:58885"/>
        <dbReference type="ChEBI" id="CHEBI:66914"/>
        <dbReference type="EC" id="5.1.3.2"/>
    </reaction>
</comment>
<dbReference type="PANTHER" id="PTHR43725">
    <property type="entry name" value="UDP-GLUCOSE 4-EPIMERASE"/>
    <property type="match status" value="1"/>
</dbReference>
<comment type="cofactor">
    <cofactor evidence="2">
        <name>NAD(+)</name>
        <dbReference type="ChEBI" id="CHEBI:57540"/>
    </cofactor>
</comment>
<evidence type="ECO:0000313" key="13">
    <source>
        <dbReference type="EMBL" id="KAA9004561.1"/>
    </source>
</evidence>
<comment type="caution">
    <text evidence="13">The sequence shown here is derived from an EMBL/GenBank/DDBJ whole genome shotgun (WGS) entry which is preliminary data.</text>
</comment>
<evidence type="ECO:0000259" key="12">
    <source>
        <dbReference type="Pfam" id="PF01370"/>
    </source>
</evidence>
<keyword evidence="9" id="KW-0119">Carbohydrate metabolism</keyword>
<keyword evidence="14" id="KW-1185">Reference proteome</keyword>
<keyword evidence="7" id="KW-0520">NAD</keyword>
<feature type="domain" description="NAD-dependent epimerase/dehydratase" evidence="12">
    <location>
        <begin position="6"/>
        <end position="254"/>
    </location>
</feature>
<dbReference type="Gene3D" id="3.40.50.720">
    <property type="entry name" value="NAD(P)-binding Rossmann-like Domain"/>
    <property type="match status" value="1"/>
</dbReference>
<organism evidence="13 14">
    <name type="scientific">Stenotrophomonas cyclobalanopsidis</name>
    <dbReference type="NCBI Taxonomy" id="2771362"/>
    <lineage>
        <taxon>Bacteria</taxon>
        <taxon>Pseudomonadati</taxon>
        <taxon>Pseudomonadota</taxon>
        <taxon>Gammaproteobacteria</taxon>
        <taxon>Lysobacterales</taxon>
        <taxon>Lysobacteraceae</taxon>
        <taxon>Stenotrophomonas</taxon>
    </lineage>
</organism>
<dbReference type="Proteomes" id="UP000326367">
    <property type="component" value="Unassembled WGS sequence"/>
</dbReference>
<protein>
    <recommendedName>
        <fullName evidence="6">UDP-glucose 4-epimerase</fullName>
        <ecNumber evidence="5">5.1.3.2</ecNumber>
    </recommendedName>
    <alternativeName>
        <fullName evidence="11">Galactowaldenase</fullName>
    </alternativeName>
    <alternativeName>
        <fullName evidence="10">UDP-galactose 4-epimerase</fullName>
    </alternativeName>
</protein>
<evidence type="ECO:0000256" key="7">
    <source>
        <dbReference type="ARBA" id="ARBA00023027"/>
    </source>
</evidence>
<evidence type="ECO:0000256" key="9">
    <source>
        <dbReference type="ARBA" id="ARBA00023277"/>
    </source>
</evidence>
<dbReference type="Gene3D" id="3.90.25.10">
    <property type="entry name" value="UDP-galactose 4-epimerase, domain 1"/>
    <property type="match status" value="1"/>
</dbReference>
<gene>
    <name evidence="13" type="primary">galE</name>
    <name evidence="13" type="ORF">FJU31_01575</name>
</gene>
<comment type="similarity">
    <text evidence="4">Belongs to the NAD(P)-dependent epimerase/dehydratase family.</text>
</comment>
<dbReference type="SUPFAM" id="SSF51735">
    <property type="entry name" value="NAD(P)-binding Rossmann-fold domains"/>
    <property type="match status" value="1"/>
</dbReference>
<sequence>MSEATLVTGGAGYIGCHVVHQLLDRNFTVVVLDDLSTGKAKRVENAHLVIGSISDHTLVKSILSEFAIGTVVHMAARTDATGSKLDPLHYYSENTAGTLNLLSCCKDCGVSKFVFTSTAAVYGSACDQTPVGELHSKRPANPYGMSKLIAEQILLDVSFATGLRYVSLRCFNVAGATMSGHFFRPAKDAKNLVMAACRVANERQGSVTIFGTDFRTPDGTGIRDYVHVDDIAAAHLRAIDHLNRGGSSLILNCGSERGYSVREVLHAVEQISGARVPVLEAEQRSGDVSVLVADSSSARRELSWSPRNDGLDSIVRSALRSEQA</sequence>
<dbReference type="Pfam" id="PF01370">
    <property type="entry name" value="Epimerase"/>
    <property type="match status" value="1"/>
</dbReference>